<protein>
    <recommendedName>
        <fullName evidence="2">Transposase IS701-like DDE domain-containing protein</fullName>
    </recommendedName>
</protein>
<sequence length="487" mass="54922">MSLLQHEAREEAFDFASHFREDLYACLTRRGDTLFELCDAMLCEDGPVTSPVDLTLLAEHRRGHGALYDALNQGRIEADRLRKALAMLPQLKAADGRLVLAVDVSAWLRPDAPTSPNRLFCHVYGRSGRSSDQFTPGWPYSFVAALETGRTSWCQLLDALRLGPDDDVAEVTAAQVRRVVTDLIGQGQWEDGDLDILVVFDAGYDAPRMAQLLNGLPIEVLGRMRSVRVMRRPTSTLKEYALSYPQGGRPPKHGKEFRFAKLGTWGTPDAATVQVTDRYGTAQAMAWDRIHPRLTTRSAWIDHDGELPVIEGTLIRLQVDHLPGGQDPPPLWLWSSNTGITSPDVDLRWQAFLRRFDLEHTFRFVKQTLGWTRPRLRSPEAADRWTWLVIAAHTQLRLTREAAADLRRPWEKPAEPTRLTPARVRRGFRNLRPHLHSPARAPKPSTPGPGRPLGSKSRRPATRYDVGNSTRRPKSIAERNQLKAHKP</sequence>
<accession>A0A918ZZ11</accession>
<comment type="caution">
    <text evidence="3">The sequence shown here is derived from an EMBL/GenBank/DDBJ whole genome shotgun (WGS) entry which is preliminary data.</text>
</comment>
<dbReference type="NCBIfam" id="NF041680">
    <property type="entry name" value="transp_NF041680"/>
    <property type="match status" value="1"/>
</dbReference>
<proteinExistence type="predicted"/>
<evidence type="ECO:0000256" key="1">
    <source>
        <dbReference type="SAM" id="MobiDB-lite"/>
    </source>
</evidence>
<dbReference type="Pfam" id="PF13546">
    <property type="entry name" value="DDE_5"/>
    <property type="match status" value="1"/>
</dbReference>
<dbReference type="EMBL" id="BNBT01000104">
    <property type="protein sequence ID" value="GHE78777.1"/>
    <property type="molecule type" value="Genomic_DNA"/>
</dbReference>
<dbReference type="RefSeq" id="WP_190138629.1">
    <property type="nucleotide sequence ID" value="NZ_BNBT01000104.1"/>
</dbReference>
<dbReference type="SUPFAM" id="SSF53098">
    <property type="entry name" value="Ribonuclease H-like"/>
    <property type="match status" value="1"/>
</dbReference>
<reference evidence="3" key="2">
    <citation type="submission" date="2020-09" db="EMBL/GenBank/DDBJ databases">
        <authorList>
            <person name="Sun Q."/>
            <person name="Ohkuma M."/>
        </authorList>
    </citation>
    <scope>NUCLEOTIDE SEQUENCE</scope>
    <source>
        <strain evidence="3">JCM 4784</strain>
    </source>
</reference>
<dbReference type="Proteomes" id="UP000608024">
    <property type="component" value="Unassembled WGS sequence"/>
</dbReference>
<feature type="region of interest" description="Disordered" evidence="1">
    <location>
        <begin position="430"/>
        <end position="487"/>
    </location>
</feature>
<evidence type="ECO:0000259" key="2">
    <source>
        <dbReference type="Pfam" id="PF13546"/>
    </source>
</evidence>
<name>A0A918ZZ11_9ACTN</name>
<gene>
    <name evidence="3" type="ORF">GCM10018785_53660</name>
</gene>
<dbReference type="InterPro" id="IPR038721">
    <property type="entry name" value="IS701-like_DDE_dom"/>
</dbReference>
<evidence type="ECO:0000313" key="3">
    <source>
        <dbReference type="EMBL" id="GHE78777.1"/>
    </source>
</evidence>
<feature type="domain" description="Transposase IS701-like DDE" evidence="2">
    <location>
        <begin position="22"/>
        <end position="292"/>
    </location>
</feature>
<reference evidence="3" key="1">
    <citation type="journal article" date="2014" name="Int. J. Syst. Evol. Microbiol.">
        <title>Complete genome sequence of Corynebacterium casei LMG S-19264T (=DSM 44701T), isolated from a smear-ripened cheese.</title>
        <authorList>
            <consortium name="US DOE Joint Genome Institute (JGI-PGF)"/>
            <person name="Walter F."/>
            <person name="Albersmeier A."/>
            <person name="Kalinowski J."/>
            <person name="Ruckert C."/>
        </authorList>
    </citation>
    <scope>NUCLEOTIDE SEQUENCE</scope>
    <source>
        <strain evidence="3">JCM 4784</strain>
    </source>
</reference>
<evidence type="ECO:0000313" key="4">
    <source>
        <dbReference type="Proteomes" id="UP000608024"/>
    </source>
</evidence>
<dbReference type="InterPro" id="IPR012337">
    <property type="entry name" value="RNaseH-like_sf"/>
</dbReference>
<dbReference type="AlphaFoldDB" id="A0A918ZZ11"/>
<organism evidence="3 4">
    <name type="scientific">Streptomyces longispororuber</name>
    <dbReference type="NCBI Taxonomy" id="68230"/>
    <lineage>
        <taxon>Bacteria</taxon>
        <taxon>Bacillati</taxon>
        <taxon>Actinomycetota</taxon>
        <taxon>Actinomycetes</taxon>
        <taxon>Kitasatosporales</taxon>
        <taxon>Streptomycetaceae</taxon>
        <taxon>Streptomyces</taxon>
    </lineage>
</organism>
<keyword evidence="4" id="KW-1185">Reference proteome</keyword>